<dbReference type="Gene3D" id="1.20.1070.10">
    <property type="entry name" value="Rhodopsin 7-helix transmembrane proteins"/>
    <property type="match status" value="1"/>
</dbReference>
<keyword evidence="3" id="KW-1185">Reference proteome</keyword>
<accession>A0AAD4MG44</accession>
<dbReference type="Pfam" id="PF10321">
    <property type="entry name" value="7TM_GPCR_Srt"/>
    <property type="match status" value="1"/>
</dbReference>
<name>A0AAD4MG44_9BILA</name>
<dbReference type="SUPFAM" id="SSF81321">
    <property type="entry name" value="Family A G protein-coupled receptor-like"/>
    <property type="match status" value="1"/>
</dbReference>
<feature type="transmembrane region" description="Helical" evidence="1">
    <location>
        <begin position="345"/>
        <end position="361"/>
    </location>
</feature>
<comment type="caution">
    <text evidence="2">The sequence shown here is derived from an EMBL/GenBank/DDBJ whole genome shotgun (WGS) entry which is preliminary data.</text>
</comment>
<dbReference type="InterPro" id="IPR019425">
    <property type="entry name" value="7TM_GPCR_serpentine_rcpt_Srt"/>
</dbReference>
<feature type="transmembrane region" description="Helical" evidence="1">
    <location>
        <begin position="218"/>
        <end position="236"/>
    </location>
</feature>
<feature type="transmembrane region" description="Helical" evidence="1">
    <location>
        <begin position="138"/>
        <end position="160"/>
    </location>
</feature>
<keyword evidence="1" id="KW-1133">Transmembrane helix</keyword>
<feature type="transmembrane region" description="Helical" evidence="1">
    <location>
        <begin position="101"/>
        <end position="126"/>
    </location>
</feature>
<feature type="transmembrane region" description="Helical" evidence="1">
    <location>
        <begin position="172"/>
        <end position="197"/>
    </location>
</feature>
<sequence length="406" mass="45945">MADIKDTDRNFRPNQYLLTIDATLDLIFGFIVLLAQPIAFTCDGYYVMKLNGIVAGFSPETSEFFIMSAERKEIKMANWNFTSYYDVYCTNGATVPGERNILIGVIYIAIYLFFMGLYIPSLIVIWRSSLFQYACYKLMFSIGVFDLMGGFLYAFVNGIFSLIGANYCDNNMLLIVVGHAAHGIWGLFCISCVILALNRCIEIYSNKIADKLFGGQRAWFWAIPVLTYGALFSSNYDTPPIYNSVRSSYLFQIDFSPGAPPVNNWVCVGNSCWVMTSLIILYSLLLCKIRGYQDRCTEKRSYKEMQRKVMLQSFWICFCVFLVAGAFASTGFIRIPDNLVKCATMALQLCSGSTSIVYLTLNKTIRRGVKDLLTGKKGRVSGRRFIKRLIKERNLQNYEMAVVNGG</sequence>
<dbReference type="AlphaFoldDB" id="A0AAD4MG44"/>
<feature type="transmembrane region" description="Helical" evidence="1">
    <location>
        <begin position="273"/>
        <end position="292"/>
    </location>
</feature>
<dbReference type="PANTHER" id="PTHR23021">
    <property type="entry name" value="SERPENTINE RECEPTOR, CLASS T"/>
    <property type="match status" value="1"/>
</dbReference>
<feature type="transmembrane region" description="Helical" evidence="1">
    <location>
        <begin position="16"/>
        <end position="40"/>
    </location>
</feature>
<evidence type="ECO:0000313" key="2">
    <source>
        <dbReference type="EMBL" id="KAI1692577.1"/>
    </source>
</evidence>
<evidence type="ECO:0000313" key="3">
    <source>
        <dbReference type="Proteomes" id="UP001201812"/>
    </source>
</evidence>
<dbReference type="Proteomes" id="UP001201812">
    <property type="component" value="Unassembled WGS sequence"/>
</dbReference>
<proteinExistence type="predicted"/>
<keyword evidence="1" id="KW-0472">Membrane</keyword>
<feature type="transmembrane region" description="Helical" evidence="1">
    <location>
        <begin position="313"/>
        <end position="333"/>
    </location>
</feature>
<protein>
    <submittedName>
        <fullName evidence="2">Serpentine type 7TM GPCR chemoreceptor srt domain-containing protein</fullName>
    </submittedName>
</protein>
<dbReference type="EMBL" id="JAKKPZ010000745">
    <property type="protein sequence ID" value="KAI1692577.1"/>
    <property type="molecule type" value="Genomic_DNA"/>
</dbReference>
<gene>
    <name evidence="2" type="ORF">DdX_21176</name>
</gene>
<reference evidence="2" key="1">
    <citation type="submission" date="2022-01" db="EMBL/GenBank/DDBJ databases">
        <title>Genome Sequence Resource for Two Populations of Ditylenchus destructor, the Migratory Endoparasitic Phytonematode.</title>
        <authorList>
            <person name="Zhang H."/>
            <person name="Lin R."/>
            <person name="Xie B."/>
        </authorList>
    </citation>
    <scope>NUCLEOTIDE SEQUENCE</scope>
    <source>
        <strain evidence="2">BazhouSP</strain>
    </source>
</reference>
<keyword evidence="1" id="KW-0812">Transmembrane</keyword>
<organism evidence="2 3">
    <name type="scientific">Ditylenchus destructor</name>
    <dbReference type="NCBI Taxonomy" id="166010"/>
    <lineage>
        <taxon>Eukaryota</taxon>
        <taxon>Metazoa</taxon>
        <taxon>Ecdysozoa</taxon>
        <taxon>Nematoda</taxon>
        <taxon>Chromadorea</taxon>
        <taxon>Rhabditida</taxon>
        <taxon>Tylenchina</taxon>
        <taxon>Tylenchomorpha</taxon>
        <taxon>Sphaerularioidea</taxon>
        <taxon>Anguinidae</taxon>
        <taxon>Anguininae</taxon>
        <taxon>Ditylenchus</taxon>
    </lineage>
</organism>
<evidence type="ECO:0000256" key="1">
    <source>
        <dbReference type="SAM" id="Phobius"/>
    </source>
</evidence>